<dbReference type="InterPro" id="IPR027417">
    <property type="entry name" value="P-loop_NTPase"/>
</dbReference>
<proteinExistence type="inferred from homology"/>
<keyword evidence="9" id="KW-0347">Helicase</keyword>
<keyword evidence="2" id="KW-0547">Nucleotide-binding</keyword>
<evidence type="ECO:0000259" key="8">
    <source>
        <dbReference type="PROSITE" id="PS51193"/>
    </source>
</evidence>
<dbReference type="EMBL" id="CP000507">
    <property type="protein sequence ID" value="ABM00146.1"/>
    <property type="molecule type" value="Genomic_DNA"/>
</dbReference>
<dbReference type="GO" id="GO:0003676">
    <property type="term" value="F:nucleic acid binding"/>
    <property type="evidence" value="ECO:0007669"/>
    <property type="project" value="InterPro"/>
</dbReference>
<dbReference type="eggNOG" id="COG1199">
    <property type="taxonomic scope" value="Bacteria"/>
</dbReference>
<evidence type="ECO:0000256" key="2">
    <source>
        <dbReference type="ARBA" id="ARBA00022741"/>
    </source>
</evidence>
<dbReference type="SUPFAM" id="SSF52540">
    <property type="entry name" value="P-loop containing nucleoside triphosphate hydrolases"/>
    <property type="match status" value="2"/>
</dbReference>
<dbReference type="Pfam" id="PF00270">
    <property type="entry name" value="DEAD"/>
    <property type="match status" value="1"/>
</dbReference>
<dbReference type="InterPro" id="IPR045028">
    <property type="entry name" value="DinG/Rad3-like"/>
</dbReference>
<evidence type="ECO:0000256" key="3">
    <source>
        <dbReference type="ARBA" id="ARBA00022801"/>
    </source>
</evidence>
<dbReference type="STRING" id="326297.Sama_1940"/>
<dbReference type="SMART" id="SM00491">
    <property type="entry name" value="HELICc2"/>
    <property type="match status" value="1"/>
</dbReference>
<keyword evidence="10" id="KW-1185">Reference proteome</keyword>
<dbReference type="Gene3D" id="3.40.50.300">
    <property type="entry name" value="P-loop containing nucleotide triphosphate hydrolases"/>
    <property type="match status" value="2"/>
</dbReference>
<dbReference type="GO" id="GO:0005524">
    <property type="term" value="F:ATP binding"/>
    <property type="evidence" value="ECO:0007669"/>
    <property type="project" value="UniProtKB-KW"/>
</dbReference>
<dbReference type="GO" id="GO:0006281">
    <property type="term" value="P:DNA repair"/>
    <property type="evidence" value="ECO:0007669"/>
    <property type="project" value="TreeGrafter"/>
</dbReference>
<keyword evidence="3" id="KW-0378">Hydrolase</keyword>
<feature type="domain" description="Helicase ATP-binding" evidence="8">
    <location>
        <begin position="23"/>
        <end position="285"/>
    </location>
</feature>
<evidence type="ECO:0000256" key="5">
    <source>
        <dbReference type="ARBA" id="ARBA00038058"/>
    </source>
</evidence>
<reference evidence="9 10" key="1">
    <citation type="submission" date="2006-12" db="EMBL/GenBank/DDBJ databases">
        <title>Complete sequence of Shewanella amazonensis SB2B.</title>
        <authorList>
            <consortium name="US DOE Joint Genome Institute"/>
            <person name="Copeland A."/>
            <person name="Lucas S."/>
            <person name="Lapidus A."/>
            <person name="Barry K."/>
            <person name="Detter J.C."/>
            <person name="Glavina del Rio T."/>
            <person name="Hammon N."/>
            <person name="Israni S."/>
            <person name="Dalin E."/>
            <person name="Tice H."/>
            <person name="Pitluck S."/>
            <person name="Munk A.C."/>
            <person name="Brettin T."/>
            <person name="Bruce D."/>
            <person name="Han C."/>
            <person name="Tapia R."/>
            <person name="Gilna P."/>
            <person name="Schmutz J."/>
            <person name="Larimer F."/>
            <person name="Land M."/>
            <person name="Hauser L."/>
            <person name="Kyrpides N."/>
            <person name="Mikhailova N."/>
            <person name="Fredrickson J."/>
            <person name="Richardson P."/>
        </authorList>
    </citation>
    <scope>NUCLEOTIDE SEQUENCE [LARGE SCALE GENOMIC DNA]</scope>
    <source>
        <strain evidence="10">ATCC BAA-1098 / SB2B</strain>
    </source>
</reference>
<dbReference type="Pfam" id="PF13307">
    <property type="entry name" value="Helicase_C_2"/>
    <property type="match status" value="1"/>
</dbReference>
<dbReference type="InterPro" id="IPR014001">
    <property type="entry name" value="Helicase_ATP-bd"/>
</dbReference>
<accession>A1S6Y9</accession>
<keyword evidence="4" id="KW-0067">ATP-binding</keyword>
<dbReference type="GO" id="GO:0016818">
    <property type="term" value="F:hydrolase activity, acting on acid anhydrides, in phosphorus-containing anhydrides"/>
    <property type="evidence" value="ECO:0007669"/>
    <property type="project" value="InterPro"/>
</dbReference>
<sequence length="665" mass="73084">MSSQSAANNLITRTQAVFDEGGLLSRFIRGYRRREVQQQMAEEVASCLSHTHKLVLEAGTGVGKTFAYLVPALLSGKQVIVSTGSKNLQEQLFYKDLPALLEMLKLHLPVSILKGRSNYLCQRLMAAQMEAAFSHDEKLLDDLLKLNQFAQTTEDGDLGNLTGVAEDARAISLVASTQDSCTGQRCAFYEDCFTRKARARAMNARLIVVNHHLFFADRVLKDTGFAELLPDVDAVIFDEAHLLPDIAMQYFGAQLSTGSLRRLLDGIERLTEGELGDTQGLKLLPQRARIKLDAWQNCLLDAGSSDFRQLLKDKTAALAAGELIAELSALEALLLANVGRSEPLDDFAVKLPELKQKLERFIACDDPGSAYSIDIGERHLMLRISPIDIAKACSELFSEDTAWVFTSATLQVERSLQFFTRELGLTSAKPVSAKRSQSGAGAKSAVCKEVLLDSPFDYPRQSLLCVPRRLGSVANQDAMVCQLTEVCLKLIRAAKGRTFILFTSHRMMEAVARSLVGRCHYPLLVQGQGGKQQLLSKFRQLGEAVLLGTGSFWEGVDVRGKLLSCVIIDKLPFASPDDSLYKARASRVEARGGDPFLEISLPQAVIALKQGAGRLIRDETDRGVLVICDNRLVNRPYGQAFLQSLPPMARTRDLDEACAFLAAID</sequence>
<gene>
    <name evidence="9" type="ordered locus">Sama_1940</name>
</gene>
<evidence type="ECO:0000313" key="9">
    <source>
        <dbReference type="EMBL" id="ABM00146.1"/>
    </source>
</evidence>
<comment type="similarity">
    <text evidence="5">Belongs to the helicase family. DinG subfamily.</text>
</comment>
<evidence type="ECO:0000256" key="4">
    <source>
        <dbReference type="ARBA" id="ARBA00022840"/>
    </source>
</evidence>
<dbReference type="KEGG" id="saz:Sama_1940"/>
<dbReference type="GO" id="GO:0043139">
    <property type="term" value="F:5'-3' DNA helicase activity"/>
    <property type="evidence" value="ECO:0007669"/>
    <property type="project" value="UniProtKB-EC"/>
</dbReference>
<dbReference type="AlphaFoldDB" id="A1S6Y9"/>
<protein>
    <recommendedName>
        <fullName evidence="6">DNA 5'-3' helicase</fullName>
        <ecNumber evidence="6">5.6.2.3</ecNumber>
    </recommendedName>
</protein>
<evidence type="ECO:0000256" key="6">
    <source>
        <dbReference type="ARBA" id="ARBA00044969"/>
    </source>
</evidence>
<dbReference type="InterPro" id="IPR014013">
    <property type="entry name" value="Helic_SF1/SF2_ATP-bd_DinG/Rad3"/>
</dbReference>
<evidence type="ECO:0000256" key="7">
    <source>
        <dbReference type="ARBA" id="ARBA00048954"/>
    </source>
</evidence>
<dbReference type="SMART" id="SM00487">
    <property type="entry name" value="DEXDc"/>
    <property type="match status" value="1"/>
</dbReference>
<dbReference type="PROSITE" id="PS51193">
    <property type="entry name" value="HELICASE_ATP_BIND_2"/>
    <property type="match status" value="1"/>
</dbReference>
<comment type="catalytic activity">
    <reaction evidence="7">
        <text>ATP + H2O = ADP + phosphate + H(+)</text>
        <dbReference type="Rhea" id="RHEA:13065"/>
        <dbReference type="ChEBI" id="CHEBI:15377"/>
        <dbReference type="ChEBI" id="CHEBI:15378"/>
        <dbReference type="ChEBI" id="CHEBI:30616"/>
        <dbReference type="ChEBI" id="CHEBI:43474"/>
        <dbReference type="ChEBI" id="CHEBI:456216"/>
        <dbReference type="EC" id="5.6.2.3"/>
    </reaction>
</comment>
<dbReference type="PANTHER" id="PTHR11472:SF34">
    <property type="entry name" value="REGULATOR OF TELOMERE ELONGATION HELICASE 1"/>
    <property type="match status" value="1"/>
</dbReference>
<name>A1S6Y9_SHEAM</name>
<evidence type="ECO:0000256" key="1">
    <source>
        <dbReference type="ARBA" id="ARBA00001966"/>
    </source>
</evidence>
<dbReference type="PANTHER" id="PTHR11472">
    <property type="entry name" value="DNA REPAIR DEAD HELICASE RAD3/XP-D SUBFAMILY MEMBER"/>
    <property type="match status" value="1"/>
</dbReference>
<dbReference type="RefSeq" id="WP_011760053.1">
    <property type="nucleotide sequence ID" value="NC_008700.1"/>
</dbReference>
<dbReference type="FunFam" id="3.40.50.300:FF:000466">
    <property type="entry name" value="ATP-dependent DNA helicase"/>
    <property type="match status" value="1"/>
</dbReference>
<dbReference type="Proteomes" id="UP000009175">
    <property type="component" value="Chromosome"/>
</dbReference>
<comment type="cofactor">
    <cofactor evidence="1">
        <name>[4Fe-4S] cluster</name>
        <dbReference type="ChEBI" id="CHEBI:49883"/>
    </cofactor>
</comment>
<dbReference type="EC" id="5.6.2.3" evidence="6"/>
<organism evidence="9 10">
    <name type="scientific">Shewanella amazonensis (strain ATCC BAA-1098 / SB2B)</name>
    <dbReference type="NCBI Taxonomy" id="326297"/>
    <lineage>
        <taxon>Bacteria</taxon>
        <taxon>Pseudomonadati</taxon>
        <taxon>Pseudomonadota</taxon>
        <taxon>Gammaproteobacteria</taxon>
        <taxon>Alteromonadales</taxon>
        <taxon>Shewanellaceae</taxon>
        <taxon>Shewanella</taxon>
    </lineage>
</organism>
<dbReference type="InterPro" id="IPR011545">
    <property type="entry name" value="DEAD/DEAH_box_helicase_dom"/>
</dbReference>
<evidence type="ECO:0000313" key="10">
    <source>
        <dbReference type="Proteomes" id="UP000009175"/>
    </source>
</evidence>
<dbReference type="HOGENOM" id="CLU_012117_2_0_6"/>
<dbReference type="InterPro" id="IPR006555">
    <property type="entry name" value="ATP-dep_Helicase_C"/>
</dbReference>